<dbReference type="Proteomes" id="UP000282837">
    <property type="component" value="Unassembled WGS sequence"/>
</dbReference>
<sequence length="637" mass="66753">MRGRAILLVGLACRALLASAPLSAQTVDPKAAASAIASQLQGQVTGNVTSQSAPNAVPGYGGADLPQGQYLSNPNSLAGDGAVAAVTSQPYAIVTNPNRPVVDASSLGLSSAKQVESSPTSYTGIVGSSQGNCQPIPASSGTSSTYYDSCQIGTAETDSSFSCTIGWTNQFTSAYQYTCHTSEWDIYNPNTGGTFYWGEVSDCGSFASQSSCTQVSQTKKPSVTNWPPGAGLGMVFTETDTTYNCGAQTNYGASASKTYCINHTTLCFEPPPQDQAPGVPGAAYVGPIQIYQGSSVDNADCQAKLKALPTGQTCLQPSQVCVEASPTTRTINGVAVTHDCWQWQASYQCSTLSNANDCATLSAKSNCSFDHEVCLDSPQVGACQVKSEVYKCTTPATSQTTQAYSCSGDVYCIDGSCTQLPTSPAPDLAKTLVAMNAMKDAKQQFDANKLTIFDGDATGCHKPLFGLVNCCAGKVSGLLTGAAAATAAIGLASGNPAMLLGLVTQFLPLFMCSGEEMQLDVKDRMGLCHYVGEYCSQKALFVCTTMRKSYCCYQSKLARVIQEQGRAQLGLDFGSPQSPTCTGFTVDQFSKLDLSKMDFAEVFADFTSAVSLPASLQTSAQIQQKVQAYYQTHGQGS</sequence>
<reference evidence="2 3" key="1">
    <citation type="submission" date="2019-01" db="EMBL/GenBank/DDBJ databases">
        <authorList>
            <person name="Chen W.-M."/>
        </authorList>
    </citation>
    <scope>NUCLEOTIDE SEQUENCE [LARGE SCALE GENOMIC DNA]</scope>
    <source>
        <strain evidence="2 3">FSY-9</strain>
    </source>
</reference>
<evidence type="ECO:0000256" key="1">
    <source>
        <dbReference type="SAM" id="SignalP"/>
    </source>
</evidence>
<name>A0A3S2X3B0_9SPHN</name>
<keyword evidence="3" id="KW-1185">Reference proteome</keyword>
<feature type="chain" id="PRO_5018745779" evidence="1">
    <location>
        <begin position="25"/>
        <end position="637"/>
    </location>
</feature>
<comment type="caution">
    <text evidence="2">The sequence shown here is derived from an EMBL/GenBank/DDBJ whole genome shotgun (WGS) entry which is preliminary data.</text>
</comment>
<protein>
    <submittedName>
        <fullName evidence="2">Conjugal transfer protein TraN</fullName>
    </submittedName>
</protein>
<dbReference type="EMBL" id="SACO01000007">
    <property type="protein sequence ID" value="RVU04653.1"/>
    <property type="molecule type" value="Genomic_DNA"/>
</dbReference>
<dbReference type="AlphaFoldDB" id="A0A3S2X3B0"/>
<gene>
    <name evidence="2" type="ORF">EOE18_10835</name>
</gene>
<accession>A0A3S2X3B0</accession>
<dbReference type="RefSeq" id="WP_127709359.1">
    <property type="nucleotide sequence ID" value="NZ_SACO01000007.1"/>
</dbReference>
<dbReference type="InterPro" id="IPR014121">
    <property type="entry name" value="TraN_Ftype"/>
</dbReference>
<keyword evidence="1" id="KW-0732">Signal</keyword>
<organism evidence="2 3">
    <name type="scientific">Novosphingobium umbonatum</name>
    <dbReference type="NCBI Taxonomy" id="1908524"/>
    <lineage>
        <taxon>Bacteria</taxon>
        <taxon>Pseudomonadati</taxon>
        <taxon>Pseudomonadota</taxon>
        <taxon>Alphaproteobacteria</taxon>
        <taxon>Sphingomonadales</taxon>
        <taxon>Sphingomonadaceae</taxon>
        <taxon>Novosphingobium</taxon>
    </lineage>
</organism>
<evidence type="ECO:0000313" key="3">
    <source>
        <dbReference type="Proteomes" id="UP000282837"/>
    </source>
</evidence>
<dbReference type="OrthoDB" id="5297981at2"/>
<feature type="signal peptide" evidence="1">
    <location>
        <begin position="1"/>
        <end position="24"/>
    </location>
</feature>
<dbReference type="Pfam" id="PF06986">
    <property type="entry name" value="F_T4SS_TraN"/>
    <property type="match status" value="1"/>
</dbReference>
<evidence type="ECO:0000313" key="2">
    <source>
        <dbReference type="EMBL" id="RVU04653.1"/>
    </source>
</evidence>
<proteinExistence type="predicted"/>